<feature type="signal peptide" evidence="6">
    <location>
        <begin position="1"/>
        <end position="19"/>
    </location>
</feature>
<dbReference type="SUPFAM" id="SSF53613">
    <property type="entry name" value="Ribokinase-like"/>
    <property type="match status" value="1"/>
</dbReference>
<dbReference type="InterPro" id="IPR029056">
    <property type="entry name" value="Ribokinase-like"/>
</dbReference>
<dbReference type="InterPro" id="IPR007666">
    <property type="entry name" value="ADP_PFK/GK"/>
</dbReference>
<evidence type="ECO:0008006" key="9">
    <source>
        <dbReference type="Google" id="ProtNLM"/>
    </source>
</evidence>
<comment type="caution">
    <text evidence="7">The sequence shown here is derived from an EMBL/GenBank/DDBJ whole genome shotgun (WGS) entry which is preliminary data.</text>
</comment>
<feature type="chain" id="PRO_5035858244" description="ADP-dependent glucokinase" evidence="6">
    <location>
        <begin position="20"/>
        <end position="337"/>
    </location>
</feature>
<dbReference type="EMBL" id="CAJHNH020006168">
    <property type="protein sequence ID" value="CAG5133393.1"/>
    <property type="molecule type" value="Genomic_DNA"/>
</dbReference>
<dbReference type="OrthoDB" id="5847021at2759"/>
<dbReference type="Proteomes" id="UP000678393">
    <property type="component" value="Unassembled WGS sequence"/>
</dbReference>
<evidence type="ECO:0000256" key="1">
    <source>
        <dbReference type="ARBA" id="ARBA00022679"/>
    </source>
</evidence>
<evidence type="ECO:0000313" key="7">
    <source>
        <dbReference type="EMBL" id="CAG5133393.1"/>
    </source>
</evidence>
<keyword evidence="2" id="KW-0479">Metal-binding</keyword>
<proteinExistence type="predicted"/>
<dbReference type="PANTHER" id="PTHR21208:SF0">
    <property type="entry name" value="ADP-DEPENDENT GLUCOKINASE"/>
    <property type="match status" value="1"/>
</dbReference>
<protein>
    <recommendedName>
        <fullName evidence="9">ADP-dependent glucokinase</fullName>
    </recommendedName>
</protein>
<evidence type="ECO:0000256" key="5">
    <source>
        <dbReference type="ARBA" id="ARBA00023152"/>
    </source>
</evidence>
<sequence>MFTPQKSSLALALCFGTLSVLIFKYSEYGGKENANNNSLEKNIIQSWTSFIAPPSKQFQKLAVGVNSNLDIIVPGVDLLKTLSVSPGNKKNHDVLNNLSELQETFAYFFTKGSAAERSFTDEPVYKKIIQAAQTLNKVEHFVGGNAALMAKKAASLFPGLEIHFVGPVGPQLENMMPTTVKIPVSCRIPQDEVHLIMEYKVGEKWGTSAAPVANRFITSHDESNAKIIMLEPFFESLSIFQPDLIILSGLQIMDSQAPEFFQQRLDKVVSLLQQVPASVPIHLELASMANKDFVRQIISKVFLHGATSVGLNEQELGLLSVVGGGPHQDLIPALSPK</sequence>
<gene>
    <name evidence="7" type="ORF">CUNI_LOCUS18951</name>
</gene>
<name>A0A8S3ZV99_9EUPU</name>
<dbReference type="GO" id="GO:0006006">
    <property type="term" value="P:glucose metabolic process"/>
    <property type="evidence" value="ECO:0007669"/>
    <property type="project" value="TreeGrafter"/>
</dbReference>
<organism evidence="7 8">
    <name type="scientific">Candidula unifasciata</name>
    <dbReference type="NCBI Taxonomy" id="100452"/>
    <lineage>
        <taxon>Eukaryota</taxon>
        <taxon>Metazoa</taxon>
        <taxon>Spiralia</taxon>
        <taxon>Lophotrochozoa</taxon>
        <taxon>Mollusca</taxon>
        <taxon>Gastropoda</taxon>
        <taxon>Heterobranchia</taxon>
        <taxon>Euthyneura</taxon>
        <taxon>Panpulmonata</taxon>
        <taxon>Eupulmonata</taxon>
        <taxon>Stylommatophora</taxon>
        <taxon>Helicina</taxon>
        <taxon>Helicoidea</taxon>
        <taxon>Geomitridae</taxon>
        <taxon>Candidula</taxon>
    </lineage>
</organism>
<dbReference type="GO" id="GO:0046872">
    <property type="term" value="F:metal ion binding"/>
    <property type="evidence" value="ECO:0007669"/>
    <property type="project" value="UniProtKB-KW"/>
</dbReference>
<keyword evidence="3" id="KW-0418">Kinase</keyword>
<keyword evidence="8" id="KW-1185">Reference proteome</keyword>
<dbReference type="PROSITE" id="PS51255">
    <property type="entry name" value="ADPK"/>
    <property type="match status" value="1"/>
</dbReference>
<keyword evidence="5" id="KW-0324">Glycolysis</keyword>
<keyword evidence="4" id="KW-0460">Magnesium</keyword>
<keyword evidence="6" id="KW-0732">Signal</keyword>
<accession>A0A8S3ZV99</accession>
<dbReference type="Pfam" id="PF04587">
    <property type="entry name" value="ADP_PFK_GK"/>
    <property type="match status" value="1"/>
</dbReference>
<dbReference type="GO" id="GO:0043843">
    <property type="term" value="F:ADP-specific glucokinase activity"/>
    <property type="evidence" value="ECO:0007669"/>
    <property type="project" value="TreeGrafter"/>
</dbReference>
<dbReference type="AlphaFoldDB" id="A0A8S3ZV99"/>
<evidence type="ECO:0000256" key="3">
    <source>
        <dbReference type="ARBA" id="ARBA00022777"/>
    </source>
</evidence>
<feature type="non-terminal residue" evidence="7">
    <location>
        <position position="337"/>
    </location>
</feature>
<dbReference type="GO" id="GO:0005783">
    <property type="term" value="C:endoplasmic reticulum"/>
    <property type="evidence" value="ECO:0007669"/>
    <property type="project" value="TreeGrafter"/>
</dbReference>
<evidence type="ECO:0000256" key="6">
    <source>
        <dbReference type="SAM" id="SignalP"/>
    </source>
</evidence>
<reference evidence="7" key="1">
    <citation type="submission" date="2021-04" db="EMBL/GenBank/DDBJ databases">
        <authorList>
            <consortium name="Molecular Ecology Group"/>
        </authorList>
    </citation>
    <scope>NUCLEOTIDE SEQUENCE</scope>
</reference>
<dbReference type="PANTHER" id="PTHR21208">
    <property type="entry name" value="ADP-DEPENDENT GLUCOKINASE"/>
    <property type="match status" value="1"/>
</dbReference>
<dbReference type="Gene3D" id="3.40.1190.20">
    <property type="match status" value="1"/>
</dbReference>
<evidence type="ECO:0000256" key="4">
    <source>
        <dbReference type="ARBA" id="ARBA00022842"/>
    </source>
</evidence>
<evidence type="ECO:0000313" key="8">
    <source>
        <dbReference type="Proteomes" id="UP000678393"/>
    </source>
</evidence>
<keyword evidence="1" id="KW-0808">Transferase</keyword>
<dbReference type="GO" id="GO:0006096">
    <property type="term" value="P:glycolytic process"/>
    <property type="evidence" value="ECO:0007669"/>
    <property type="project" value="UniProtKB-KW"/>
</dbReference>
<evidence type="ECO:0000256" key="2">
    <source>
        <dbReference type="ARBA" id="ARBA00022723"/>
    </source>
</evidence>